<dbReference type="SUPFAM" id="SSF55961">
    <property type="entry name" value="Bet v1-like"/>
    <property type="match status" value="1"/>
</dbReference>
<feature type="compositionally biased region" description="Basic and acidic residues" evidence="1">
    <location>
        <begin position="56"/>
        <end position="74"/>
    </location>
</feature>
<evidence type="ECO:0000256" key="1">
    <source>
        <dbReference type="SAM" id="MobiDB-lite"/>
    </source>
</evidence>
<dbReference type="InterPro" id="IPR023393">
    <property type="entry name" value="START-like_dom_sf"/>
</dbReference>
<reference evidence="2" key="1">
    <citation type="submission" date="2021-09" db="EMBL/GenBank/DDBJ databases">
        <authorList>
            <consortium name="AG Swart"/>
            <person name="Singh M."/>
            <person name="Singh A."/>
            <person name="Seah K."/>
            <person name="Emmerich C."/>
        </authorList>
    </citation>
    <scope>NUCLEOTIDE SEQUENCE</scope>
    <source>
        <strain evidence="2">ATCC30299</strain>
    </source>
</reference>
<name>A0AAU9II87_9CILI</name>
<dbReference type="AlphaFoldDB" id="A0AAU9II87"/>
<feature type="compositionally biased region" description="Polar residues" evidence="1">
    <location>
        <begin position="43"/>
        <end position="55"/>
    </location>
</feature>
<evidence type="ECO:0000313" key="3">
    <source>
        <dbReference type="Proteomes" id="UP001162131"/>
    </source>
</evidence>
<evidence type="ECO:0000313" key="2">
    <source>
        <dbReference type="EMBL" id="CAG9314177.1"/>
    </source>
</evidence>
<comment type="caution">
    <text evidence="2">The sequence shown here is derived from an EMBL/GenBank/DDBJ whole genome shotgun (WGS) entry which is preliminary data.</text>
</comment>
<sequence>MGCYQSKESEPSTQYPEVIQRSCQQKNIKDIFKYPQAPKDRQQIYQGQSISTNNQNHEKFPLESKSSDVSSKRENHRESDEFYKVCKKFSIKRLDDFAFPDKRFDLILDSLTTLSENHEWSQIVSEPNLKIEQKPTSMLKERIVMKCKIIFDQKISLAKIVEALHEPELIKKCDVSIDDITLMTGKTYEDSVVMVTRTLKGKERKFIDRWSTRTNNGVIISIVMADKEVPDLEEYGQTVFQTINIEEINAGTKVTIIQQLDVKMQGKIVEGQISENFKNSVFKLREYVSE</sequence>
<feature type="region of interest" description="Disordered" evidence="1">
    <location>
        <begin position="40"/>
        <end position="74"/>
    </location>
</feature>
<dbReference type="Gene3D" id="3.30.530.20">
    <property type="match status" value="1"/>
</dbReference>
<proteinExistence type="predicted"/>
<gene>
    <name evidence="2" type="ORF">BSTOLATCC_MIC9973</name>
</gene>
<organism evidence="2 3">
    <name type="scientific">Blepharisma stoltei</name>
    <dbReference type="NCBI Taxonomy" id="1481888"/>
    <lineage>
        <taxon>Eukaryota</taxon>
        <taxon>Sar</taxon>
        <taxon>Alveolata</taxon>
        <taxon>Ciliophora</taxon>
        <taxon>Postciliodesmatophora</taxon>
        <taxon>Heterotrichea</taxon>
        <taxon>Heterotrichida</taxon>
        <taxon>Blepharismidae</taxon>
        <taxon>Blepharisma</taxon>
    </lineage>
</organism>
<accession>A0AAU9II87</accession>
<dbReference type="EMBL" id="CAJZBQ010000011">
    <property type="protein sequence ID" value="CAG9314177.1"/>
    <property type="molecule type" value="Genomic_DNA"/>
</dbReference>
<keyword evidence="3" id="KW-1185">Reference proteome</keyword>
<dbReference type="Proteomes" id="UP001162131">
    <property type="component" value="Unassembled WGS sequence"/>
</dbReference>
<protein>
    <submittedName>
        <fullName evidence="2">Uncharacterized protein</fullName>
    </submittedName>
</protein>